<proteinExistence type="predicted"/>
<accession>A0ABS7QXZ9</accession>
<dbReference type="SUPFAM" id="SSF55124">
    <property type="entry name" value="Nitrite/Sulfite reductase N-terminal domain-like"/>
    <property type="match status" value="2"/>
</dbReference>
<evidence type="ECO:0000313" key="9">
    <source>
        <dbReference type="Proteomes" id="UP001198565"/>
    </source>
</evidence>
<feature type="domain" description="Nitrite/Sulfite reductase ferredoxin-like" evidence="7">
    <location>
        <begin position="33"/>
        <end position="88"/>
    </location>
</feature>
<evidence type="ECO:0000259" key="7">
    <source>
        <dbReference type="Pfam" id="PF03460"/>
    </source>
</evidence>
<evidence type="ECO:0000256" key="2">
    <source>
        <dbReference type="ARBA" id="ARBA00022617"/>
    </source>
</evidence>
<keyword evidence="5" id="KW-0408">Iron</keyword>
<evidence type="ECO:0000256" key="3">
    <source>
        <dbReference type="ARBA" id="ARBA00022723"/>
    </source>
</evidence>
<keyword evidence="2" id="KW-0349">Heme</keyword>
<evidence type="ECO:0000256" key="5">
    <source>
        <dbReference type="ARBA" id="ARBA00023004"/>
    </source>
</evidence>
<dbReference type="InterPro" id="IPR036136">
    <property type="entry name" value="Nit/Sulf_reduc_fer-like_dom_sf"/>
</dbReference>
<reference evidence="8 9" key="1">
    <citation type="submission" date="2021-08" db="EMBL/GenBank/DDBJ databases">
        <title>Streptomyces sp. PTM05 isolated from lichen.</title>
        <authorList>
            <person name="Somphong A."/>
            <person name="Phongsopitanun W."/>
            <person name="Tanasupawat S."/>
        </authorList>
    </citation>
    <scope>NUCLEOTIDE SEQUENCE [LARGE SCALE GENOMIC DNA]</scope>
    <source>
        <strain evidence="8 9">Ptm05</strain>
    </source>
</reference>
<keyword evidence="3" id="KW-0479">Metal-binding</keyword>
<keyword evidence="4" id="KW-0560">Oxidoreductase</keyword>
<feature type="domain" description="Nitrite/Sulfite reductase ferredoxin-like" evidence="7">
    <location>
        <begin position="243"/>
        <end position="287"/>
    </location>
</feature>
<evidence type="ECO:0000256" key="4">
    <source>
        <dbReference type="ARBA" id="ARBA00023002"/>
    </source>
</evidence>
<dbReference type="InterPro" id="IPR005117">
    <property type="entry name" value="NiRdtase/SiRdtase_haem-b_fer"/>
</dbReference>
<dbReference type="Pfam" id="PF03460">
    <property type="entry name" value="NIR_SIR_ferr"/>
    <property type="match status" value="2"/>
</dbReference>
<name>A0ABS7QXZ9_9ACTN</name>
<sequence>MTSACGVPSGRGRQRDDACPGALRLHSADDGALARVRVPGGLLTTAQAAELALIADELGDGHLDLTSRGNVQLRGLPHDAGDVLAERLGRVGLLPSPAHERVRNIVASPLGPDTVRVLTRALDAALCADERAARLSGRFLFAIDDGSGDVAALRADITLVASPRDVTLYVADTPVRAVPVADAADRALRAAHAFLDLADAAGEGVRAWRVRDLDPDGTLLGGRAPGPPLPQGTPPAFGLTGGALSVGFPLGRASTAQWRALAGAASGEIRLTPWRGAVLPGIADDRVLAGLAAAGFVTADDSPWHGATACAGRPGCAKSLADVRDDARTALAAATGPQPLPVHWSGCERRCGHPGGTRVEVTAVPDGYRVTVHGAEGAPRTITGLTGDRTSAVVAAARATTQTGLT</sequence>
<dbReference type="PANTHER" id="PTHR32439">
    <property type="entry name" value="FERREDOXIN--NITRITE REDUCTASE, CHLOROPLASTIC"/>
    <property type="match status" value="1"/>
</dbReference>
<dbReference type="InterPro" id="IPR045854">
    <property type="entry name" value="NO2/SO3_Rdtase_4Fe4S_sf"/>
</dbReference>
<keyword evidence="9" id="KW-1185">Reference proteome</keyword>
<keyword evidence="6" id="KW-0411">Iron-sulfur</keyword>
<dbReference type="RefSeq" id="WP_222979081.1">
    <property type="nucleotide sequence ID" value="NZ_JAINVZ010000011.1"/>
</dbReference>
<keyword evidence="1" id="KW-0004">4Fe-4S</keyword>
<comment type="caution">
    <text evidence="8">The sequence shown here is derived from an EMBL/GenBank/DDBJ whole genome shotgun (WGS) entry which is preliminary data.</text>
</comment>
<organism evidence="8 9">
    <name type="scientific">Streptantibioticus parmotrematis</name>
    <dbReference type="NCBI Taxonomy" id="2873249"/>
    <lineage>
        <taxon>Bacteria</taxon>
        <taxon>Bacillati</taxon>
        <taxon>Actinomycetota</taxon>
        <taxon>Actinomycetes</taxon>
        <taxon>Kitasatosporales</taxon>
        <taxon>Streptomycetaceae</taxon>
        <taxon>Streptantibioticus</taxon>
    </lineage>
</organism>
<dbReference type="Proteomes" id="UP001198565">
    <property type="component" value="Unassembled WGS sequence"/>
</dbReference>
<dbReference type="InterPro" id="IPR051329">
    <property type="entry name" value="NIR_SIR_4Fe-4S"/>
</dbReference>
<dbReference type="PANTHER" id="PTHR32439:SF9">
    <property type="entry name" value="BLR3264 PROTEIN"/>
    <property type="match status" value="1"/>
</dbReference>
<dbReference type="Gene3D" id="3.90.480.10">
    <property type="entry name" value="Sulfite Reductase Hemoprotein,Domain 2"/>
    <property type="match status" value="1"/>
</dbReference>
<evidence type="ECO:0000256" key="1">
    <source>
        <dbReference type="ARBA" id="ARBA00022485"/>
    </source>
</evidence>
<dbReference type="Gene3D" id="3.90.480.20">
    <property type="match status" value="1"/>
</dbReference>
<gene>
    <name evidence="8" type="ORF">K7472_17585</name>
</gene>
<evidence type="ECO:0000313" key="8">
    <source>
        <dbReference type="EMBL" id="MBY8886664.1"/>
    </source>
</evidence>
<evidence type="ECO:0000256" key="6">
    <source>
        <dbReference type="ARBA" id="ARBA00023014"/>
    </source>
</evidence>
<dbReference type="Gene3D" id="3.30.413.10">
    <property type="entry name" value="Sulfite Reductase Hemoprotein, domain 1"/>
    <property type="match status" value="2"/>
</dbReference>
<dbReference type="EMBL" id="JAINVZ010000011">
    <property type="protein sequence ID" value="MBY8886664.1"/>
    <property type="molecule type" value="Genomic_DNA"/>
</dbReference>
<dbReference type="SUPFAM" id="SSF56014">
    <property type="entry name" value="Nitrite and sulphite reductase 4Fe-4S domain-like"/>
    <property type="match status" value="1"/>
</dbReference>
<protein>
    <submittedName>
        <fullName evidence="8">Cobalamin biosynthesis protein CobG</fullName>
    </submittedName>
</protein>